<dbReference type="Proteomes" id="UP000448292">
    <property type="component" value="Unassembled WGS sequence"/>
</dbReference>
<evidence type="ECO:0000313" key="2">
    <source>
        <dbReference type="Proteomes" id="UP000448292"/>
    </source>
</evidence>
<organism evidence="1 2">
    <name type="scientific">Oceanidesulfovibrio indonesiensis</name>
    <dbReference type="NCBI Taxonomy" id="54767"/>
    <lineage>
        <taxon>Bacteria</taxon>
        <taxon>Pseudomonadati</taxon>
        <taxon>Thermodesulfobacteriota</taxon>
        <taxon>Desulfovibrionia</taxon>
        <taxon>Desulfovibrionales</taxon>
        <taxon>Desulfovibrionaceae</taxon>
        <taxon>Oceanidesulfovibrio</taxon>
    </lineage>
</organism>
<name>A0A7M3MJJ7_9BACT</name>
<sequence>MHELHSQYPTAVEGRATNLEHQMVLYPFGVPLIVASNSAGIMDHLDAALGRWKSMPTSYREDVSFCRLEIIVAEDMAAELESQPRVLTWRGRGGMLMVSAPGLDGAAAEPSGVIFAAPEWVATGRAFADVVATPLAIFLASESLPGDRVFLRASAFVRGDAALVLLADSETARLQLAGGLHRAGFEMLASDFLLAARHPARGLELWGHPSAVPPVLAADLPNDEQQPASPDWTPLPLEGGAKVHLQHVGPVLLAVLDDTAPGPESDNFPAQLPTDANAMQQTLTSKASLRYPPPVYNDAAPLSRESAAIVAELARSRVVRLPSADPEAMLPGLLLTLNTLGR</sequence>
<comment type="caution">
    <text evidence="1">The sequence shown here is derived from an EMBL/GenBank/DDBJ whole genome shotgun (WGS) entry which is preliminary data.</text>
</comment>
<accession>A0A7M3MJJ7</accession>
<dbReference type="OrthoDB" id="9827889at2"/>
<protein>
    <submittedName>
        <fullName evidence="1">Uncharacterized protein</fullName>
    </submittedName>
</protein>
<dbReference type="EMBL" id="QMIE01000001">
    <property type="protein sequence ID" value="TVM19748.1"/>
    <property type="molecule type" value="Genomic_DNA"/>
</dbReference>
<dbReference type="RefSeq" id="WP_144301213.1">
    <property type="nucleotide sequence ID" value="NZ_QMIE01000001.1"/>
</dbReference>
<keyword evidence="2" id="KW-1185">Reference proteome</keyword>
<gene>
    <name evidence="1" type="ORF">DPQ33_00485</name>
</gene>
<dbReference type="AlphaFoldDB" id="A0A7M3MJJ7"/>
<evidence type="ECO:0000313" key="1">
    <source>
        <dbReference type="EMBL" id="TVM19748.1"/>
    </source>
</evidence>
<proteinExistence type="predicted"/>
<reference evidence="1 2" key="1">
    <citation type="submission" date="2018-06" db="EMBL/GenBank/DDBJ databases">
        <title>Complete genome of Desulfovibrio indonesiensis P37SLT.</title>
        <authorList>
            <person name="Crispim J.S."/>
            <person name="Vidigal P.M.P."/>
            <person name="Silva L.C.F."/>
            <person name="Laguardia C.N."/>
            <person name="Araujo L.C."/>
            <person name="Dias R.S."/>
            <person name="Sousa M.P."/>
            <person name="Paula S.O."/>
            <person name="Silva C."/>
        </authorList>
    </citation>
    <scope>NUCLEOTIDE SEQUENCE [LARGE SCALE GENOMIC DNA]</scope>
    <source>
        <strain evidence="1 2">P37SLT</strain>
    </source>
</reference>